<evidence type="ECO:0000313" key="2">
    <source>
        <dbReference type="Proteomes" id="UP001314205"/>
    </source>
</evidence>
<dbReference type="Proteomes" id="UP001314205">
    <property type="component" value="Unassembled WGS sequence"/>
</dbReference>
<name>A0AAV1K8I4_9NEOP</name>
<reference evidence="1 2" key="1">
    <citation type="submission" date="2023-11" db="EMBL/GenBank/DDBJ databases">
        <authorList>
            <person name="Hedman E."/>
            <person name="Englund M."/>
            <person name="Stromberg M."/>
            <person name="Nyberg Akerstrom W."/>
            <person name="Nylinder S."/>
            <person name="Jareborg N."/>
            <person name="Kallberg Y."/>
            <person name="Kronander E."/>
        </authorList>
    </citation>
    <scope>NUCLEOTIDE SEQUENCE [LARGE SCALE GENOMIC DNA]</scope>
</reference>
<gene>
    <name evidence="1" type="ORF">PARMNEM_LOCUS900</name>
</gene>
<comment type="caution">
    <text evidence="1">The sequence shown here is derived from an EMBL/GenBank/DDBJ whole genome shotgun (WGS) entry which is preliminary data.</text>
</comment>
<evidence type="ECO:0000313" key="1">
    <source>
        <dbReference type="EMBL" id="CAK1578868.1"/>
    </source>
</evidence>
<organism evidence="1 2">
    <name type="scientific">Parnassius mnemosyne</name>
    <name type="common">clouded apollo</name>
    <dbReference type="NCBI Taxonomy" id="213953"/>
    <lineage>
        <taxon>Eukaryota</taxon>
        <taxon>Metazoa</taxon>
        <taxon>Ecdysozoa</taxon>
        <taxon>Arthropoda</taxon>
        <taxon>Hexapoda</taxon>
        <taxon>Insecta</taxon>
        <taxon>Pterygota</taxon>
        <taxon>Neoptera</taxon>
        <taxon>Endopterygota</taxon>
        <taxon>Lepidoptera</taxon>
        <taxon>Glossata</taxon>
        <taxon>Ditrysia</taxon>
        <taxon>Papilionoidea</taxon>
        <taxon>Papilionidae</taxon>
        <taxon>Parnassiinae</taxon>
        <taxon>Parnassini</taxon>
        <taxon>Parnassius</taxon>
        <taxon>Driopa</taxon>
    </lineage>
</organism>
<dbReference type="EMBL" id="CAVLGL010000001">
    <property type="protein sequence ID" value="CAK1578868.1"/>
    <property type="molecule type" value="Genomic_DNA"/>
</dbReference>
<keyword evidence="2" id="KW-1185">Reference proteome</keyword>
<proteinExistence type="predicted"/>
<dbReference type="AlphaFoldDB" id="A0AAV1K8I4"/>
<accession>A0AAV1K8I4</accession>
<protein>
    <submittedName>
        <fullName evidence="1">Uncharacterized protein</fullName>
    </submittedName>
</protein>
<sequence length="78" mass="9229">MDSRSRRRESYLDIAGRDIELANMNANVLRDRSVQCFSRFGIRHLWCGAMKWRRMRKYHIVHVKLSLAPDQHVVLSSS</sequence>